<proteinExistence type="predicted"/>
<reference evidence="1" key="1">
    <citation type="submission" date="2020-11" db="EMBL/GenBank/DDBJ databases">
        <authorList>
            <person name="Koelle M."/>
            <person name="Horta M.A.C."/>
            <person name="Nowrousian M."/>
            <person name="Ohm R.A."/>
            <person name="Benz P."/>
            <person name="Pilgard A."/>
        </authorList>
    </citation>
    <scope>NUCLEOTIDE SEQUENCE</scope>
    <source>
        <strain evidence="1">FPRL280</strain>
    </source>
</reference>
<dbReference type="InterPro" id="IPR041078">
    <property type="entry name" value="Plavaka"/>
</dbReference>
<organism evidence="1 2">
    <name type="scientific">Rhodonia placenta</name>
    <dbReference type="NCBI Taxonomy" id="104341"/>
    <lineage>
        <taxon>Eukaryota</taxon>
        <taxon>Fungi</taxon>
        <taxon>Dikarya</taxon>
        <taxon>Basidiomycota</taxon>
        <taxon>Agaricomycotina</taxon>
        <taxon>Agaricomycetes</taxon>
        <taxon>Polyporales</taxon>
        <taxon>Adustoporiaceae</taxon>
        <taxon>Rhodonia</taxon>
    </lineage>
</organism>
<gene>
    <name evidence="1" type="ORF">IEO21_10263</name>
</gene>
<evidence type="ECO:0000313" key="1">
    <source>
        <dbReference type="EMBL" id="KAF9800900.1"/>
    </source>
</evidence>
<dbReference type="Pfam" id="PF18759">
    <property type="entry name" value="Plavaka"/>
    <property type="match status" value="1"/>
</dbReference>
<dbReference type="EMBL" id="JADOXO010000725">
    <property type="protein sequence ID" value="KAF9800900.1"/>
    <property type="molecule type" value="Genomic_DNA"/>
</dbReference>
<comment type="caution">
    <text evidence="1">The sequence shown here is derived from an EMBL/GenBank/DDBJ whole genome shotgun (WGS) entry which is preliminary data.</text>
</comment>
<reference evidence="1" key="2">
    <citation type="journal article" name="Front. Microbiol.">
        <title>Degradative Capacity of Two Strains of Rhodonia placenta: From Phenotype to Genotype.</title>
        <authorList>
            <person name="Kolle M."/>
            <person name="Horta M.A.C."/>
            <person name="Nowrousian M."/>
            <person name="Ohm R.A."/>
            <person name="Benz J.P."/>
            <person name="Pilgard A."/>
        </authorList>
    </citation>
    <scope>NUCLEOTIDE SEQUENCE</scope>
    <source>
        <strain evidence="1">FPRL280</strain>
    </source>
</reference>
<dbReference type="Proteomes" id="UP000639403">
    <property type="component" value="Unassembled WGS sequence"/>
</dbReference>
<accession>A0A8H7NSY1</accession>
<dbReference type="AlphaFoldDB" id="A0A8H7NSY1"/>
<name>A0A8H7NSY1_9APHY</name>
<evidence type="ECO:0008006" key="3">
    <source>
        <dbReference type="Google" id="ProtNLM"/>
    </source>
</evidence>
<evidence type="ECO:0000313" key="2">
    <source>
        <dbReference type="Proteomes" id="UP000639403"/>
    </source>
</evidence>
<protein>
    <recommendedName>
        <fullName evidence="3">C2H2-type domain-containing protein</fullName>
    </recommendedName>
</protein>
<sequence length="905" mass="102912">MARCRYCRQTYKGDDALRRHQAHAPACRRQRDAWLAALWDQRRLREKTADGASTDATAPTHCTHVEDIPDEDLYPKAHFAELLPGAIQAGAPIGEARLPFQQIRDEQVLRGYEIYGPFESEEKWELVKWLIKNVGHMQTESFLKLPIIKDCVQPSFRNKDSLLDLVDTLPGGVTWECEQISLMGDIHDVDGESMNELVELWFRNPLECVRELLGNPAFQDVMKYAPERHFVDEKGEMRVVDEMWTADWWWEMQQRLPAGATIAPVILSSDKTKLSQFRGDKSAWPIYLTIGNIAKDIRRQATSHATVLIGYLPVAKLDCFSDKARPIAQYTLFHYCVSKILASIAAAGRTGTPIACADGKVRSIWPIVAAYIADYPEQCLVACCMENRCPMCKVPPTARGNHEPHPQRNVAETLAILQEQERASSETARTTSIFKDLGLRPVYSPFWADLPHTDVFEWFTPDLLHQLHKGVFKDHLVKWCTTHLGDNEIDARFRTMSDVPGLRHFTHGISAVSQWTGAEHKEMEKVFLGLVAGAADPRIIKAVRTVIDFIYLASLHTHTTASLVALQNALDDFHLHKNVFVELGLRNQTHFNIPKIHAMEHYAAMILRFGTADGFNTESPERLHIDYAKDAYRASNRKDYLIQMVTWLHRQEAVDRFALYTQWFRHGAHQPLTSSTQDHEDADEAECVVEVTEPVFMRHPGAVNNGYHVAARPSHTLRGIPASRIMQEHNAPHFLEALTSFLRGRGCPTTFTPLLFDGFDLYSHLAVYLPVIPSTGLRHLKNVIRASPPVAARPRHQAITPRLDFALVHTGETNATTDETSLQGLRVAHVHAIFTLPEHYPIKIRHPLAYIEWLTPFQRRDTATGMFIVRPSTRMHHPYAEIITVDRIARNCHLIPMFGRVVDRR</sequence>